<keyword evidence="12" id="KW-1185">Reference proteome</keyword>
<evidence type="ECO:0000259" key="8">
    <source>
        <dbReference type="Pfam" id="PF01602"/>
    </source>
</evidence>
<sequence>MFSSFHRNEDLKQMLESNKDSAKLDAMKRVVGMIARGKNASELFPAVVKNVASKNIEIKKLVYVYLMRYAEEQQDLALLSISTFQRALKDPNQLIRASALRVLSSIRVPIIVPIMMLAIKEASTDLSPYVRKNAAHAIQKLYSLDPEQKELLIEVIEKLLKDKSTLVAGSVVMAFEEVCPDRIDLIHKNYRKLCNLLVDVEEWGQVVIIHMLTRYARTQFVSPWKEDGVFEEYNEKNFYESDEEQQEKNQKVVKPYSMDPDHRLLIRNTKPLLQSRNAAVVMAVAQLYWHVAPKSEAGFVAKSLVRLLRSNREVQYIVLQNIATMSIQRKGMFEPHLKSFYVRSTDPTMIKTLKLEILTNLANEANISTLLREFQTYVKSQDKQFAAATIQAIGRCATNISEVTDTCLNGLVCLLSNRDEIVVAESVVVIKKLLQTQPAHHGEIIKRMAKLLDSITVPVARASILWLTGEYCERVPKIAPDVLRKMAKNFTAEDDLVKLQILNLAAKLYLTNSRQTKLLTQYILNLGKYDQSYDIRDRTRFIRQLIVPNEKSGALSKYAKKIFLAQKPAPLLESPFKDREHFQLGTLSHTLNMRANGYLELSNWPEIAPDPSVRNVEIIESAKEWPSILGKTKKEKPSERFYSESEEEDEDDNDDVKESDDTSSSSDSESESDSEEGKKEGQGDSNMESSDSSSTEDESNRKSKAKMKVPHREATILRGDHEGTEEYTVKSQKAPDFSSSESSSDEDSSSDSSSESVTESNLEAKKSLHAMCFPKKGENTLQENRAPTKQEMSLLDLDDFNPVSVPPVLPRPSILSPTLAADLEGLSLSSSSVINVSYYFHRFIFLAPPFAYWIYFLMSSFFKKKLKKTPLPM</sequence>
<keyword evidence="3" id="KW-0813">Transport</keyword>
<dbReference type="Proteomes" id="UP000826234">
    <property type="component" value="Unassembled WGS sequence"/>
</dbReference>
<dbReference type="PANTHER" id="PTHR11134">
    <property type="entry name" value="ADAPTOR COMPLEX SUBUNIT BETA FAMILY MEMBER"/>
    <property type="match status" value="1"/>
</dbReference>
<keyword evidence="5 7" id="KW-0472">Membrane</keyword>
<feature type="compositionally biased region" description="Low complexity" evidence="6">
    <location>
        <begin position="683"/>
        <end position="693"/>
    </location>
</feature>
<dbReference type="InterPro" id="IPR026740">
    <property type="entry name" value="AP3_beta"/>
</dbReference>
<dbReference type="InterPro" id="IPR029394">
    <property type="entry name" value="AP3B1_Ser"/>
</dbReference>
<keyword evidence="7" id="KW-1133">Transmembrane helix</keyword>
<evidence type="ECO:0000259" key="10">
    <source>
        <dbReference type="Pfam" id="PF14797"/>
    </source>
</evidence>
<evidence type="ECO:0000313" key="11">
    <source>
        <dbReference type="EMBL" id="KAH0628003.1"/>
    </source>
</evidence>
<dbReference type="InterPro" id="IPR002553">
    <property type="entry name" value="Clathrin/coatomer_adapt-like_N"/>
</dbReference>
<reference evidence="11 12" key="1">
    <citation type="journal article" date="2022" name="Gigascience">
        <title>A chromosome-level genome assembly and annotation of the desert horned lizard, Phrynosoma platyrhinos, provides insight into chromosomal rearrangements among reptiles.</title>
        <authorList>
            <person name="Koochekian N."/>
            <person name="Ascanio A."/>
            <person name="Farleigh K."/>
            <person name="Card D.C."/>
            <person name="Schield D.R."/>
            <person name="Castoe T.A."/>
            <person name="Jezkova T."/>
        </authorList>
    </citation>
    <scope>NUCLEOTIDE SEQUENCE [LARGE SCALE GENOMIC DNA]</scope>
    <source>
        <strain evidence="11">NK-2021</strain>
    </source>
</reference>
<feature type="transmembrane region" description="Helical" evidence="7">
    <location>
        <begin position="839"/>
        <end position="858"/>
    </location>
</feature>
<evidence type="ECO:0000256" key="3">
    <source>
        <dbReference type="ARBA" id="ARBA00022448"/>
    </source>
</evidence>
<name>A0ABQ7TED9_PHRPL</name>
<dbReference type="Gene3D" id="1.25.10.10">
    <property type="entry name" value="Leucine-rich Repeat Variant"/>
    <property type="match status" value="1"/>
</dbReference>
<dbReference type="InterPro" id="IPR029390">
    <property type="entry name" value="AP3B_C"/>
</dbReference>
<evidence type="ECO:0000256" key="5">
    <source>
        <dbReference type="ARBA" id="ARBA00023136"/>
    </source>
</evidence>
<feature type="compositionally biased region" description="Acidic residues" evidence="6">
    <location>
        <begin position="644"/>
        <end position="658"/>
    </location>
</feature>
<comment type="subcellular location">
    <subcellularLocation>
        <location evidence="1">Endomembrane system</location>
        <topology evidence="1">Peripheral membrane protein</topology>
    </subcellularLocation>
</comment>
<dbReference type="Pfam" id="PF14797">
    <property type="entry name" value="SEEEED"/>
    <property type="match status" value="1"/>
</dbReference>
<dbReference type="EMBL" id="JAIPUX010000439">
    <property type="protein sequence ID" value="KAH0628003.1"/>
    <property type="molecule type" value="Genomic_DNA"/>
</dbReference>
<evidence type="ECO:0000259" key="9">
    <source>
        <dbReference type="Pfam" id="PF14796"/>
    </source>
</evidence>
<feature type="domain" description="AP-3 complex subunit beta C-terminal" evidence="9">
    <location>
        <begin position="789"/>
        <end position="836"/>
    </location>
</feature>
<evidence type="ECO:0000256" key="1">
    <source>
        <dbReference type="ARBA" id="ARBA00004184"/>
    </source>
</evidence>
<keyword evidence="7" id="KW-0812">Transmembrane</keyword>
<protein>
    <recommendedName>
        <fullName evidence="13">AP-3 complex subunit beta</fullName>
    </recommendedName>
</protein>
<evidence type="ECO:0000313" key="12">
    <source>
        <dbReference type="Proteomes" id="UP000826234"/>
    </source>
</evidence>
<proteinExistence type="inferred from homology"/>
<feature type="domain" description="AP-3 complex subunit beta 1 serine-rich" evidence="10">
    <location>
        <begin position="637"/>
        <end position="756"/>
    </location>
</feature>
<dbReference type="SUPFAM" id="SSF48371">
    <property type="entry name" value="ARM repeat"/>
    <property type="match status" value="1"/>
</dbReference>
<keyword evidence="4" id="KW-0653">Protein transport</keyword>
<dbReference type="InterPro" id="IPR016024">
    <property type="entry name" value="ARM-type_fold"/>
</dbReference>
<feature type="region of interest" description="Disordered" evidence="6">
    <location>
        <begin position="630"/>
        <end position="761"/>
    </location>
</feature>
<evidence type="ECO:0000256" key="6">
    <source>
        <dbReference type="SAM" id="MobiDB-lite"/>
    </source>
</evidence>
<evidence type="ECO:0000256" key="4">
    <source>
        <dbReference type="ARBA" id="ARBA00022927"/>
    </source>
</evidence>
<dbReference type="Pfam" id="PF14796">
    <property type="entry name" value="AP3B1_C"/>
    <property type="match status" value="1"/>
</dbReference>
<feature type="domain" description="Clathrin/coatomer adaptor adaptin-like N-terminal" evidence="8">
    <location>
        <begin position="8"/>
        <end position="547"/>
    </location>
</feature>
<feature type="compositionally biased region" description="Basic and acidic residues" evidence="6">
    <location>
        <begin position="710"/>
        <end position="728"/>
    </location>
</feature>
<accession>A0ABQ7TED9</accession>
<dbReference type="InterPro" id="IPR011989">
    <property type="entry name" value="ARM-like"/>
</dbReference>
<dbReference type="Pfam" id="PF01602">
    <property type="entry name" value="Adaptin_N"/>
    <property type="match status" value="1"/>
</dbReference>
<comment type="similarity">
    <text evidence="2">Belongs to the adaptor complexes large subunit family.</text>
</comment>
<organism evidence="11 12">
    <name type="scientific">Phrynosoma platyrhinos</name>
    <name type="common">Desert horned lizard</name>
    <dbReference type="NCBI Taxonomy" id="52577"/>
    <lineage>
        <taxon>Eukaryota</taxon>
        <taxon>Metazoa</taxon>
        <taxon>Chordata</taxon>
        <taxon>Craniata</taxon>
        <taxon>Vertebrata</taxon>
        <taxon>Euteleostomi</taxon>
        <taxon>Lepidosauria</taxon>
        <taxon>Squamata</taxon>
        <taxon>Bifurcata</taxon>
        <taxon>Unidentata</taxon>
        <taxon>Episquamata</taxon>
        <taxon>Toxicofera</taxon>
        <taxon>Iguania</taxon>
        <taxon>Phrynosomatidae</taxon>
        <taxon>Phrynosomatinae</taxon>
        <taxon>Phrynosoma</taxon>
    </lineage>
</organism>
<evidence type="ECO:0000256" key="2">
    <source>
        <dbReference type="ARBA" id="ARBA00006613"/>
    </source>
</evidence>
<gene>
    <name evidence="11" type="ORF">JD844_008646</name>
</gene>
<evidence type="ECO:0008006" key="13">
    <source>
        <dbReference type="Google" id="ProtNLM"/>
    </source>
</evidence>
<comment type="caution">
    <text evidence="11">The sequence shown here is derived from an EMBL/GenBank/DDBJ whole genome shotgun (WGS) entry which is preliminary data.</text>
</comment>
<evidence type="ECO:0000256" key="7">
    <source>
        <dbReference type="SAM" id="Phobius"/>
    </source>
</evidence>
<dbReference type="InterPro" id="IPR026739">
    <property type="entry name" value="AP_beta"/>
</dbReference>
<dbReference type="PIRSF" id="PIRSF037096">
    <property type="entry name" value="AP3_complex_beta"/>
    <property type="match status" value="1"/>
</dbReference>